<evidence type="ECO:0000313" key="9">
    <source>
        <dbReference type="Proteomes" id="UP000254866"/>
    </source>
</evidence>
<protein>
    <recommendedName>
        <fullName evidence="1">tRNA(Ile)-lysidine synthetase</fullName>
        <ecNumber evidence="1">6.3.4.19</ecNumber>
    </recommendedName>
</protein>
<keyword evidence="2" id="KW-0436">Ligase</keyword>
<comment type="caution">
    <text evidence="8">The sequence shown here is derived from an EMBL/GenBank/DDBJ whole genome shotgun (WGS) entry which is preliminary data.</text>
</comment>
<keyword evidence="5" id="KW-0067">ATP-binding</keyword>
<dbReference type="InterPro" id="IPR011063">
    <property type="entry name" value="TilS/TtcA_N"/>
</dbReference>
<feature type="domain" description="tRNA(Ile)-lysidine/2-thiocytidine synthase N-terminal" evidence="7">
    <location>
        <begin position="46"/>
        <end position="310"/>
    </location>
</feature>
<keyword evidence="9" id="KW-1185">Reference proteome</keyword>
<proteinExistence type="inferred from homology"/>
<evidence type="ECO:0000256" key="1">
    <source>
        <dbReference type="ARBA" id="ARBA00013267"/>
    </source>
</evidence>
<dbReference type="GO" id="GO:0008033">
    <property type="term" value="P:tRNA processing"/>
    <property type="evidence" value="ECO:0007669"/>
    <property type="project" value="UniProtKB-KW"/>
</dbReference>
<dbReference type="Gene3D" id="3.40.50.620">
    <property type="entry name" value="HUPs"/>
    <property type="match status" value="1"/>
</dbReference>
<dbReference type="HAMAP" id="MF_01161">
    <property type="entry name" value="tRNA_Ile_lys_synt"/>
    <property type="match status" value="1"/>
</dbReference>
<dbReference type="GO" id="GO:0032267">
    <property type="term" value="F:tRNA(Ile)-lysidine synthase activity"/>
    <property type="evidence" value="ECO:0007669"/>
    <property type="project" value="UniProtKB-EC"/>
</dbReference>
<dbReference type="Pfam" id="PF01171">
    <property type="entry name" value="ATP_bind_3"/>
    <property type="match status" value="1"/>
</dbReference>
<dbReference type="EC" id="6.3.4.19" evidence="1"/>
<keyword evidence="3" id="KW-0819">tRNA processing</keyword>
<dbReference type="PANTHER" id="PTHR43033:SF1">
    <property type="entry name" value="TRNA(ILE)-LYSIDINE SYNTHASE-RELATED"/>
    <property type="match status" value="1"/>
</dbReference>
<organism evidence="8 9">
    <name type="scientific">Venustampulla echinocandica</name>
    <dbReference type="NCBI Taxonomy" id="2656787"/>
    <lineage>
        <taxon>Eukaryota</taxon>
        <taxon>Fungi</taxon>
        <taxon>Dikarya</taxon>
        <taxon>Ascomycota</taxon>
        <taxon>Pezizomycotina</taxon>
        <taxon>Leotiomycetes</taxon>
        <taxon>Helotiales</taxon>
        <taxon>Pleuroascaceae</taxon>
        <taxon>Venustampulla</taxon>
    </lineage>
</organism>
<evidence type="ECO:0000256" key="3">
    <source>
        <dbReference type="ARBA" id="ARBA00022694"/>
    </source>
</evidence>
<keyword evidence="4" id="KW-0547">Nucleotide-binding</keyword>
<evidence type="ECO:0000256" key="6">
    <source>
        <dbReference type="ARBA" id="ARBA00048539"/>
    </source>
</evidence>
<dbReference type="InterPro" id="IPR014729">
    <property type="entry name" value="Rossmann-like_a/b/a_fold"/>
</dbReference>
<dbReference type="Proteomes" id="UP000254866">
    <property type="component" value="Unassembled WGS sequence"/>
</dbReference>
<dbReference type="EMBL" id="NPIC01000003">
    <property type="protein sequence ID" value="RDL37350.1"/>
    <property type="molecule type" value="Genomic_DNA"/>
</dbReference>
<evidence type="ECO:0000256" key="4">
    <source>
        <dbReference type="ARBA" id="ARBA00022741"/>
    </source>
</evidence>
<gene>
    <name evidence="8" type="ORF">BP5553_04783</name>
</gene>
<accession>A0A370TP95</accession>
<dbReference type="GO" id="GO:0005524">
    <property type="term" value="F:ATP binding"/>
    <property type="evidence" value="ECO:0007669"/>
    <property type="project" value="UniProtKB-KW"/>
</dbReference>
<evidence type="ECO:0000313" key="8">
    <source>
        <dbReference type="EMBL" id="RDL37350.1"/>
    </source>
</evidence>
<dbReference type="AlphaFoldDB" id="A0A370TP95"/>
<dbReference type="RefSeq" id="XP_031870006.1">
    <property type="nucleotide sequence ID" value="XM_032013406.1"/>
</dbReference>
<dbReference type="SUPFAM" id="SSF52402">
    <property type="entry name" value="Adenine nucleotide alpha hydrolases-like"/>
    <property type="match status" value="1"/>
</dbReference>
<dbReference type="CDD" id="cd01992">
    <property type="entry name" value="TilS_N"/>
    <property type="match status" value="1"/>
</dbReference>
<dbReference type="PANTHER" id="PTHR43033">
    <property type="entry name" value="TRNA(ILE)-LYSIDINE SYNTHASE-RELATED"/>
    <property type="match status" value="1"/>
</dbReference>
<dbReference type="InterPro" id="IPR012795">
    <property type="entry name" value="tRNA_Ile_lys_synt_N"/>
</dbReference>
<dbReference type="OrthoDB" id="434144at2759"/>
<evidence type="ECO:0000256" key="2">
    <source>
        <dbReference type="ARBA" id="ARBA00022598"/>
    </source>
</evidence>
<evidence type="ECO:0000256" key="5">
    <source>
        <dbReference type="ARBA" id="ARBA00022840"/>
    </source>
</evidence>
<name>A0A370TP95_9HELO</name>
<evidence type="ECO:0000259" key="7">
    <source>
        <dbReference type="Pfam" id="PF01171"/>
    </source>
</evidence>
<dbReference type="InterPro" id="IPR012094">
    <property type="entry name" value="tRNA_Ile_lys_synt"/>
</dbReference>
<sequence>MGVSSHVFKAQASTARPLAVAEFLSSLSKICTTAESSHRGQAETFGLAISGGVDSMALATLCSQLQSTYPGTGLPPLGSLRKIDFRAFVVDHGVRAGSTSEANSVARLLEGRGAEIAYFGQALWLTRYLGIQTQVLQINWPGCDNPADKPNFESLARKYRYQIMGKACKDLGIRSLLLAHHEDDQAETILMRLIKGHGRLGLMGMKVDGGIPECYGIHGVYESGGIPIQSPLIEPHSEHNALAFPQNSEQMNLFYQARLPIETGGIKIYRPLLSVGKERLIATCQAEGMEWFEDHTNKDPTLTTRNAIRHMYKSYYMPAALTKPALLELSARCRAVTNSELEVTKQWLARCDIRTFDNRTSILDIRFPDLKTFANTQQADGQLLAANIIRYIVMLVTPEEHVSLSFLNTAVERVFREVMTSKKNQRKPPMAFTVAGVEFRPIIEGVSHARHQGSKPPVEEKCRWLISRQPYNSSSETHPSILVPPPHSPLENTWSEWTLYDGRYWIRIKNRGPMPVLVRPFRKEHLHRLLRPPNWIGKGRRLKQILKRIAPGASRWTIPALVLRGNDAKEVPFALPSLDFRDPDLGAEVDWEIRYKKLYTDGLPQLHSTLEV</sequence>
<dbReference type="GeneID" id="43597632"/>
<dbReference type="STRING" id="2656787.A0A370TP95"/>
<comment type="catalytic activity">
    <reaction evidence="6">
        <text>cytidine(34) in tRNA(Ile2) + L-lysine + ATP = lysidine(34) in tRNA(Ile2) + AMP + diphosphate + H(+)</text>
        <dbReference type="Rhea" id="RHEA:43744"/>
        <dbReference type="Rhea" id="RHEA-COMP:10625"/>
        <dbReference type="Rhea" id="RHEA-COMP:10670"/>
        <dbReference type="ChEBI" id="CHEBI:15378"/>
        <dbReference type="ChEBI" id="CHEBI:30616"/>
        <dbReference type="ChEBI" id="CHEBI:32551"/>
        <dbReference type="ChEBI" id="CHEBI:33019"/>
        <dbReference type="ChEBI" id="CHEBI:82748"/>
        <dbReference type="ChEBI" id="CHEBI:83665"/>
        <dbReference type="ChEBI" id="CHEBI:456215"/>
        <dbReference type="EC" id="6.3.4.19"/>
    </reaction>
</comment>
<reference evidence="8 9" key="1">
    <citation type="journal article" date="2018" name="IMA Fungus">
        <title>IMA Genome-F 9: Draft genome sequence of Annulohypoxylon stygium, Aspergillus mulundensis, Berkeleyomyces basicola (syn. Thielaviopsis basicola), Ceratocystis smalleyi, two Cercospora beticola strains, Coleophoma cylindrospora, Fusarium fracticaudum, Phialophora cf. hyalina, and Morchella septimelata.</title>
        <authorList>
            <person name="Wingfield B.D."/>
            <person name="Bills G.F."/>
            <person name="Dong Y."/>
            <person name="Huang W."/>
            <person name="Nel W.J."/>
            <person name="Swalarsk-Parry B.S."/>
            <person name="Vaghefi N."/>
            <person name="Wilken P.M."/>
            <person name="An Z."/>
            <person name="de Beer Z.W."/>
            <person name="De Vos L."/>
            <person name="Chen L."/>
            <person name="Duong T.A."/>
            <person name="Gao Y."/>
            <person name="Hammerbacher A."/>
            <person name="Kikkert J.R."/>
            <person name="Li Y."/>
            <person name="Li H."/>
            <person name="Li K."/>
            <person name="Li Q."/>
            <person name="Liu X."/>
            <person name="Ma X."/>
            <person name="Naidoo K."/>
            <person name="Pethybridge S.J."/>
            <person name="Sun J."/>
            <person name="Steenkamp E.T."/>
            <person name="van der Nest M.A."/>
            <person name="van Wyk S."/>
            <person name="Wingfield M.J."/>
            <person name="Xiong C."/>
            <person name="Yue Q."/>
            <person name="Zhang X."/>
        </authorList>
    </citation>
    <scope>NUCLEOTIDE SEQUENCE [LARGE SCALE GENOMIC DNA]</scope>
    <source>
        <strain evidence="8 9">BP 5553</strain>
    </source>
</reference>